<protein>
    <submittedName>
        <fullName evidence="1">Uncharacterized protein</fullName>
    </submittedName>
</protein>
<name>A0A645EQ91_9ZZZZ</name>
<evidence type="ECO:0000313" key="1">
    <source>
        <dbReference type="EMBL" id="MPN03997.1"/>
    </source>
</evidence>
<organism evidence="1">
    <name type="scientific">bioreactor metagenome</name>
    <dbReference type="NCBI Taxonomy" id="1076179"/>
    <lineage>
        <taxon>unclassified sequences</taxon>
        <taxon>metagenomes</taxon>
        <taxon>ecological metagenomes</taxon>
    </lineage>
</organism>
<sequence>MCFYRRQALPQRAAQCVVTGHKGHRAKPVAFQLPVDAAHFAERKPRPRFWVKVVAGGKAGQVGPGTLPPLDLLLCDGGRVEHNLKFARQFGCLLCTKPVVQPQRGDAPALQLVQ</sequence>
<dbReference type="AlphaFoldDB" id="A0A645EQ91"/>
<gene>
    <name evidence="1" type="ORF">SDC9_151233</name>
</gene>
<accession>A0A645EQ91</accession>
<comment type="caution">
    <text evidence="1">The sequence shown here is derived from an EMBL/GenBank/DDBJ whole genome shotgun (WGS) entry which is preliminary data.</text>
</comment>
<proteinExistence type="predicted"/>
<reference evidence="1" key="1">
    <citation type="submission" date="2019-08" db="EMBL/GenBank/DDBJ databases">
        <authorList>
            <person name="Kucharzyk K."/>
            <person name="Murdoch R.W."/>
            <person name="Higgins S."/>
            <person name="Loffler F."/>
        </authorList>
    </citation>
    <scope>NUCLEOTIDE SEQUENCE</scope>
</reference>
<dbReference type="EMBL" id="VSSQ01049924">
    <property type="protein sequence ID" value="MPN03997.1"/>
    <property type="molecule type" value="Genomic_DNA"/>
</dbReference>